<evidence type="ECO:0000256" key="2">
    <source>
        <dbReference type="ARBA" id="ARBA00022741"/>
    </source>
</evidence>
<dbReference type="InterPro" id="IPR006703">
    <property type="entry name" value="G_AIG1"/>
</dbReference>
<keyword evidence="4" id="KW-0175">Coiled coil</keyword>
<feature type="domain" description="AIG1-type G" evidence="5">
    <location>
        <begin position="422"/>
        <end position="612"/>
    </location>
</feature>
<evidence type="ECO:0000313" key="7">
    <source>
        <dbReference type="Proteomes" id="UP000265100"/>
    </source>
</evidence>
<evidence type="ECO:0000256" key="3">
    <source>
        <dbReference type="ARBA" id="ARBA00023134"/>
    </source>
</evidence>
<dbReference type="AlphaFoldDB" id="A0AAX7T4W3"/>
<dbReference type="SUPFAM" id="SSF52540">
    <property type="entry name" value="P-loop containing nucleoside triphosphate hydrolases"/>
    <property type="match status" value="4"/>
</dbReference>
<evidence type="ECO:0000313" key="6">
    <source>
        <dbReference type="Ensembl" id="ENSACLP00000051853.1"/>
    </source>
</evidence>
<dbReference type="InterPro" id="IPR045058">
    <property type="entry name" value="GIMA/IAN/Toc"/>
</dbReference>
<accession>A0AAX7T4W3</accession>
<comment type="similarity">
    <text evidence="1">Belongs to the TRAFAC class TrmE-Era-EngA-EngB-Septin-like GTPase superfamily. AIG1/Toc34/Toc159-like paraseptin GTPase family. IAN subfamily.</text>
</comment>
<proteinExistence type="inferred from homology"/>
<dbReference type="Pfam" id="PF04548">
    <property type="entry name" value="AIG1"/>
    <property type="match status" value="4"/>
</dbReference>
<keyword evidence="2" id="KW-0547">Nucleotide-binding</keyword>
<dbReference type="PANTHER" id="PTHR10903">
    <property type="entry name" value="GTPASE, IMAP FAMILY MEMBER-RELATED"/>
    <property type="match status" value="1"/>
</dbReference>
<protein>
    <recommendedName>
        <fullName evidence="5">AIG1-type G domain-containing protein</fullName>
    </recommendedName>
</protein>
<evidence type="ECO:0000256" key="1">
    <source>
        <dbReference type="ARBA" id="ARBA00008535"/>
    </source>
</evidence>
<name>A0AAX7T4W3_ASTCA</name>
<dbReference type="Gene3D" id="3.40.50.300">
    <property type="entry name" value="P-loop containing nucleotide triphosphate hydrolases"/>
    <property type="match status" value="4"/>
</dbReference>
<dbReference type="GeneTree" id="ENSGT00940000164100"/>
<keyword evidence="3" id="KW-0342">GTP-binding</keyword>
<organism evidence="6 7">
    <name type="scientific">Astatotilapia calliptera</name>
    <name type="common">Eastern happy</name>
    <name type="synonym">Chromis callipterus</name>
    <dbReference type="NCBI Taxonomy" id="8154"/>
    <lineage>
        <taxon>Eukaryota</taxon>
        <taxon>Metazoa</taxon>
        <taxon>Chordata</taxon>
        <taxon>Craniata</taxon>
        <taxon>Vertebrata</taxon>
        <taxon>Euteleostomi</taxon>
        <taxon>Actinopterygii</taxon>
        <taxon>Neopterygii</taxon>
        <taxon>Teleostei</taxon>
        <taxon>Neoteleostei</taxon>
        <taxon>Acanthomorphata</taxon>
        <taxon>Ovalentaria</taxon>
        <taxon>Cichlomorphae</taxon>
        <taxon>Cichliformes</taxon>
        <taxon>Cichlidae</taxon>
        <taxon>African cichlids</taxon>
        <taxon>Pseudocrenilabrinae</taxon>
        <taxon>Haplochromini</taxon>
        <taxon>Astatotilapia</taxon>
    </lineage>
</organism>
<evidence type="ECO:0000259" key="5">
    <source>
        <dbReference type="PROSITE" id="PS51720"/>
    </source>
</evidence>
<reference evidence="6" key="2">
    <citation type="submission" date="2025-09" db="UniProtKB">
        <authorList>
            <consortium name="Ensembl"/>
        </authorList>
    </citation>
    <scope>IDENTIFICATION</scope>
</reference>
<keyword evidence="7" id="KW-1185">Reference proteome</keyword>
<dbReference type="PANTHER" id="PTHR10903:SF170">
    <property type="entry name" value="GTPASE IMAP FAMILY MEMBER 7"/>
    <property type="match status" value="1"/>
</dbReference>
<feature type="domain" description="AIG1-type G" evidence="5">
    <location>
        <begin position="641"/>
        <end position="842"/>
    </location>
</feature>
<feature type="coiled-coil region" evidence="4">
    <location>
        <begin position="846"/>
        <end position="1141"/>
    </location>
</feature>
<reference evidence="6" key="1">
    <citation type="submission" date="2025-08" db="UniProtKB">
        <authorList>
            <consortium name="Ensembl"/>
        </authorList>
    </citation>
    <scope>IDENTIFICATION</scope>
</reference>
<dbReference type="CDD" id="cd01852">
    <property type="entry name" value="AIG1"/>
    <property type="match status" value="1"/>
</dbReference>
<dbReference type="Proteomes" id="UP000265100">
    <property type="component" value="Unplaced"/>
</dbReference>
<dbReference type="PROSITE" id="PS51720">
    <property type="entry name" value="G_AIG1"/>
    <property type="match status" value="2"/>
</dbReference>
<dbReference type="GO" id="GO:0005525">
    <property type="term" value="F:GTP binding"/>
    <property type="evidence" value="ECO:0007669"/>
    <property type="project" value="UniProtKB-KW"/>
</dbReference>
<dbReference type="Ensembl" id="ENSACLT00000070676.1">
    <property type="protein sequence ID" value="ENSACLP00000051853.1"/>
    <property type="gene ID" value="ENSACLG00000033506.1"/>
</dbReference>
<evidence type="ECO:0000256" key="4">
    <source>
        <dbReference type="SAM" id="Coils"/>
    </source>
</evidence>
<sequence>MKYLFSGCVRVNCLHTSSTCFSRFNLSFSLLIAAGVLPVPEDYLIMKRRNSISPPLNMSEMRIVLLGNSWSERSSVGNFLLGENKFNTVEEVDCHVSIQSKEIVLINTPDLLHSSISEDKLRGHVEKCVRLSDPGPHVFLLVIQLEDFTEEHKLRLCEILNIFSDYSFDHSLVLKSTPRTKSRMYSKPLEDLIRKCRFRSLRRKFLEVRELQSKIKEIIAHNDGNHLICHPSTAGAPVQNGLRIMLFGMSHKKKTSLFNFIRNVKESGFPRILRTSQVSHHGEWRGKPLIVVKTPDIFTLPVERVREEIRSCVSLCPPGPNVLLLLVKPSDFTEENRKTLKFILSLFGEDIFKHSMVIITHEEETSVSVKLLLSDCEGRHYNMFENDHRQLMEKIENIVHENKGKFLTVTKETIRPQPEFLKPSLNLVLCGRRGAGKTSAAKAILGQTELHSVSNSSECVKHQGEVCGRWVSLVELPALYGKRQEAVMEESLKCISLCDPEGVHAFILVLPVAPLTDEDKGELETIQNTFSSRVNDFTMILFTVDSDPTDPVVVNSLKENKDMHELFERWGGNSVVLNIKETKPIVELIDRVEKMRPEGPKCFTTEMLCKAQIERVTRLDAELEEVKHKREAGPDNGSDTKQSIRMVLIGKTGSGKSATANTILNKINFLSKASQISVTRECQKAAGEIDGCPVVVVDTPGLFDTTLSHYEVRQELLKCISLLSPGPHVFLLVVPIGRFTDEEKETVKKIKEIFGKKSGNFIIVTFTRGDELEDTSIESYIKEDCADFVKTLINDCGGRYHVFNNKDQTNRRQVTDLLIKTEAMLKDNDGRHYTTEMFQEAEAAIQKKVETLLKEKDEDMKREREELKRKHEEEMQKIKSEIEEQISKFESEKEQSRIQLKQMEDCIIKEREKREIEKKIREDEDRKKTEQEETQRQQWKQRLETLEKQIESESKEELIRELEHTREETRKEREAWEMERNDWWEKRYQEDIQRREAEAMKIKNLKEKYDLEREVYERKIKEHCIRLEEEERKRRALEKDYKTKMEEMKQKYEDDARNQAELFNDFREKYTRDFESLIDKYNEEIRDLKETYGILMQKQQEHKNEFTLLHKVADHKEEMLKKEREEMQKKHEDKLKQLKQKSWCTIA</sequence>
<dbReference type="FunFam" id="3.40.50.300:FF:000366">
    <property type="entry name" value="GTPase, IMAP family member 2"/>
    <property type="match status" value="1"/>
</dbReference>
<dbReference type="InterPro" id="IPR027417">
    <property type="entry name" value="P-loop_NTPase"/>
</dbReference>